<feature type="transmembrane region" description="Helical" evidence="1">
    <location>
        <begin position="53"/>
        <end position="72"/>
    </location>
</feature>
<keyword evidence="1" id="KW-0472">Membrane</keyword>
<name>A0ABS6HCY3_9PROT</name>
<gene>
    <name evidence="2" type="ORF">JJQ90_18995</name>
</gene>
<feature type="transmembrane region" description="Helical" evidence="1">
    <location>
        <begin position="79"/>
        <end position="96"/>
    </location>
</feature>
<feature type="transmembrane region" description="Helical" evidence="1">
    <location>
        <begin position="108"/>
        <end position="126"/>
    </location>
</feature>
<dbReference type="EMBL" id="JAERQM010000006">
    <property type="protein sequence ID" value="MBU8545818.1"/>
    <property type="molecule type" value="Genomic_DNA"/>
</dbReference>
<organism evidence="2 3">
    <name type="scientific">Falsiroseomonas oleicola</name>
    <dbReference type="NCBI Taxonomy" id="2801474"/>
    <lineage>
        <taxon>Bacteria</taxon>
        <taxon>Pseudomonadati</taxon>
        <taxon>Pseudomonadota</taxon>
        <taxon>Alphaproteobacteria</taxon>
        <taxon>Acetobacterales</taxon>
        <taxon>Roseomonadaceae</taxon>
        <taxon>Falsiroseomonas</taxon>
    </lineage>
</organism>
<feature type="transmembrane region" description="Helical" evidence="1">
    <location>
        <begin position="12"/>
        <end position="33"/>
    </location>
</feature>
<reference evidence="2 3" key="1">
    <citation type="submission" date="2021-01" db="EMBL/GenBank/DDBJ databases">
        <title>Roseomonas sp. nov, a bacterium isolated from an oil production mixture in Yumen Oilfield.</title>
        <authorList>
            <person name="Wu D."/>
        </authorList>
    </citation>
    <scope>NUCLEOTIDE SEQUENCE [LARGE SCALE GENOMIC DNA]</scope>
    <source>
        <strain evidence="2 3">ROY-5-3</strain>
    </source>
</reference>
<evidence type="ECO:0000256" key="1">
    <source>
        <dbReference type="SAM" id="Phobius"/>
    </source>
</evidence>
<keyword evidence="3" id="KW-1185">Reference proteome</keyword>
<dbReference type="Proteomes" id="UP000689967">
    <property type="component" value="Unassembled WGS sequence"/>
</dbReference>
<protein>
    <submittedName>
        <fullName evidence="2">DUF4345 domain-containing protein</fullName>
    </submittedName>
</protein>
<evidence type="ECO:0000313" key="3">
    <source>
        <dbReference type="Proteomes" id="UP000689967"/>
    </source>
</evidence>
<dbReference type="Pfam" id="PF14248">
    <property type="entry name" value="DUF4345"/>
    <property type="match status" value="1"/>
</dbReference>
<evidence type="ECO:0000313" key="2">
    <source>
        <dbReference type="EMBL" id="MBU8545818.1"/>
    </source>
</evidence>
<keyword evidence="1" id="KW-1133">Transmembrane helix</keyword>
<accession>A0ABS6HCY3</accession>
<comment type="caution">
    <text evidence="2">The sequence shown here is derived from an EMBL/GenBank/DDBJ whole genome shotgun (WGS) entry which is preliminary data.</text>
</comment>
<proteinExistence type="predicted"/>
<sequence length="141" mass="14490">MVGLQLPRFLSIRLAVALGGCVPVAAGLAGVLLGPAMLGGPPADAAADSHFRYLSGLLLAIGLGFWSTIPALPRRAARFRLLTALVLAGGLARLAALPDQGWPGLPMAAALVMELIVTPLLCLWQARVAAAERHRNAAISG</sequence>
<dbReference type="InterPro" id="IPR025597">
    <property type="entry name" value="DUF4345"/>
</dbReference>
<keyword evidence="1" id="KW-0812">Transmembrane</keyword>